<reference evidence="2 3" key="1">
    <citation type="submission" date="2018-02" db="EMBL/GenBank/DDBJ databases">
        <title>Genome sequence of the basidiomycete white-rot fungus Phlebia centrifuga.</title>
        <authorList>
            <person name="Granchi Z."/>
            <person name="Peng M."/>
            <person name="de Vries R.P."/>
            <person name="Hilden K."/>
            <person name="Makela M.R."/>
            <person name="Grigoriev I."/>
            <person name="Riley R."/>
        </authorList>
    </citation>
    <scope>NUCLEOTIDE SEQUENCE [LARGE SCALE GENOMIC DNA]</scope>
    <source>
        <strain evidence="2 3">FBCC195</strain>
    </source>
</reference>
<dbReference type="EMBL" id="MLYV02001192">
    <property type="protein sequence ID" value="PSR72370.1"/>
    <property type="molecule type" value="Genomic_DNA"/>
</dbReference>
<accession>A0A2R6NJ29</accession>
<feature type="compositionally biased region" description="Low complexity" evidence="1">
    <location>
        <begin position="937"/>
        <end position="948"/>
    </location>
</feature>
<dbReference type="STRING" id="98765.A0A2R6NJ29"/>
<feature type="region of interest" description="Disordered" evidence="1">
    <location>
        <begin position="276"/>
        <end position="298"/>
    </location>
</feature>
<comment type="caution">
    <text evidence="2">The sequence shown here is derived from an EMBL/GenBank/DDBJ whole genome shotgun (WGS) entry which is preliminary data.</text>
</comment>
<proteinExistence type="predicted"/>
<feature type="compositionally biased region" description="Basic and acidic residues" evidence="1">
    <location>
        <begin position="444"/>
        <end position="456"/>
    </location>
</feature>
<feature type="compositionally biased region" description="Basic and acidic residues" evidence="1">
    <location>
        <begin position="859"/>
        <end position="869"/>
    </location>
</feature>
<feature type="compositionally biased region" description="Basic and acidic residues" evidence="1">
    <location>
        <begin position="996"/>
        <end position="1005"/>
    </location>
</feature>
<feature type="compositionally biased region" description="Polar residues" evidence="1">
    <location>
        <begin position="925"/>
        <end position="936"/>
    </location>
</feature>
<sequence>MAARRLAISSLLCADESDVPVAGPSHSPPTISSPQIVFGPYSHGGRSQRTADHQNITPEVNLLPTVHDVVPLSLQSAPFRLRRYTPSPSAHPDFNASGLPASRKSFKEIAFDDYHDQPGSHAAPSATSPAVDTFDYTTRLLDTTRYSSSPATANVYLQRRTHQRGSLSPSDCSFSTQLYNPSSHRAYIDQPSPPCTSRSQSTHYVSSPSRSPAVPYATSHPQSPLLSATSSTFYSQPYPPHHNAYRPSLSPLLSAHKGAATTLRPAFVSNIEMRNTTRHTSPSPSPPQPTPLEQFAPTHTRPTLSDLLTYSPPLSRASAASLPHILNSPIMQRGPTTNVTSGVGSSANPGMEGLEALVEAATQERRRLSGGTREAEEVVSESANARADINLGMSPVSGRGSPSLRASPVVDRVPFTSSPYPSLGSTFFDARSSPVSEHVDISVEPQLHAEHIHTQDRSSYNSDFPSRSLSRAESTSGDGLVNLPRWTTPPETVSLKSAPDSSHDGQPPPKRRRSSEQPRLTSHSPRLSPTCTPELTPLLSSAAPAETLPEPQLQPIKNRTVAEVPVKSRSQHPLIPEDAPQKSHATSTEDTLDYDTLAHSPPTNAPTPCSPIHDDHARKVLPQNTDARPSGSAEKTRKRPNRELTTTSKSKSEHKLQHTNGHDDDPHEWLLEHYASTTPTVPHSVDSVTPVNHLPSNSRVSPMDEIDDALLHTHGPPPVDSYSTKKKHKEARSRTRTPTPVALLEEELGTNLDRSEGTFKSIADLDLELESELDLVVGKSSERAKDSMDLDVEDELLSLLDDKPRVCRTSRHAPATTTSQSEQLRKFKGAKSTAATELHNVAFDRESMPPPTSIPTSHSNEETSSKNGDDVAPPATNRKDGAQKVSFHSLLSLFFHINAALQTVPKKQLTKAKVKTLPNVRPKTKTSVKASASAKQGSSTPTPSASGSNLNVPTSNGKSKKASPMVNSGVMSAAKRAVSTGGGSRSRSTSVIPAAEVDKKGRASNEAEEQDTAADDRLYCICKTSYDEDRVMIACDR</sequence>
<feature type="compositionally biased region" description="Basic residues" evidence="1">
    <location>
        <begin position="724"/>
        <end position="735"/>
    </location>
</feature>
<feature type="compositionally biased region" description="Polar residues" evidence="1">
    <location>
        <begin position="195"/>
        <end position="210"/>
    </location>
</feature>
<feature type="region of interest" description="Disordered" evidence="1">
    <location>
        <begin position="444"/>
        <end position="685"/>
    </location>
</feature>
<feature type="compositionally biased region" description="Polar residues" evidence="1">
    <location>
        <begin position="675"/>
        <end position="685"/>
    </location>
</feature>
<feature type="region of interest" description="Disordered" evidence="1">
    <location>
        <begin position="713"/>
        <end position="737"/>
    </location>
</feature>
<dbReference type="OrthoDB" id="3271298at2759"/>
<feature type="region of interest" description="Disordered" evidence="1">
    <location>
        <begin position="808"/>
        <end position="879"/>
    </location>
</feature>
<feature type="compositionally biased region" description="Basic and acidic residues" evidence="1">
    <location>
        <begin position="650"/>
        <end position="671"/>
    </location>
</feature>
<organism evidence="2 3">
    <name type="scientific">Hermanssonia centrifuga</name>
    <dbReference type="NCBI Taxonomy" id="98765"/>
    <lineage>
        <taxon>Eukaryota</taxon>
        <taxon>Fungi</taxon>
        <taxon>Dikarya</taxon>
        <taxon>Basidiomycota</taxon>
        <taxon>Agaricomycotina</taxon>
        <taxon>Agaricomycetes</taxon>
        <taxon>Polyporales</taxon>
        <taxon>Meruliaceae</taxon>
        <taxon>Hermanssonia</taxon>
    </lineage>
</organism>
<evidence type="ECO:0000313" key="3">
    <source>
        <dbReference type="Proteomes" id="UP000186601"/>
    </source>
</evidence>
<protein>
    <submittedName>
        <fullName evidence="2">Uncharacterized protein</fullName>
    </submittedName>
</protein>
<dbReference type="InterPro" id="IPR013083">
    <property type="entry name" value="Znf_RING/FYVE/PHD"/>
</dbReference>
<feature type="region of interest" description="Disordered" evidence="1">
    <location>
        <begin position="18"/>
        <end position="50"/>
    </location>
</feature>
<dbReference type="Proteomes" id="UP000186601">
    <property type="component" value="Unassembled WGS sequence"/>
</dbReference>
<dbReference type="AlphaFoldDB" id="A0A2R6NJ29"/>
<dbReference type="Gene3D" id="3.30.40.10">
    <property type="entry name" value="Zinc/RING finger domain, C3HC4 (zinc finger)"/>
    <property type="match status" value="1"/>
</dbReference>
<feature type="region of interest" description="Disordered" evidence="1">
    <location>
        <begin position="908"/>
        <end position="1010"/>
    </location>
</feature>
<feature type="compositionally biased region" description="Polar residues" evidence="1">
    <location>
        <begin position="219"/>
        <end position="232"/>
    </location>
</feature>
<gene>
    <name evidence="2" type="ORF">PHLCEN_2v11713</name>
</gene>
<evidence type="ECO:0000256" key="1">
    <source>
        <dbReference type="SAM" id="MobiDB-lite"/>
    </source>
</evidence>
<feature type="region of interest" description="Disordered" evidence="1">
    <location>
        <begin position="189"/>
        <end position="232"/>
    </location>
</feature>
<name>A0A2R6NJ29_9APHY</name>
<keyword evidence="3" id="KW-1185">Reference proteome</keyword>
<feature type="compositionally biased region" description="Polar residues" evidence="1">
    <location>
        <begin position="517"/>
        <end position="533"/>
    </location>
</feature>
<evidence type="ECO:0000313" key="2">
    <source>
        <dbReference type="EMBL" id="PSR72370.1"/>
    </source>
</evidence>
<feature type="compositionally biased region" description="Polar residues" evidence="1">
    <location>
        <begin position="457"/>
        <end position="477"/>
    </location>
</feature>